<evidence type="ECO:0000313" key="1">
    <source>
        <dbReference type="EMBL" id="KKK50329.1"/>
    </source>
</evidence>
<sequence>CTAGNVQFPGRTERAGQWWSHRRWRGNRWARNWHSTGSGRSWGWAQSNNGPLVAWGYRNNILIFRGKGGLMAMESSGQNPIDFTHNAWYPDTSVWWTNSGGSFRSMGQARSGLRATKPVFSGSTKRHEGCVISESDPFVKDIKLGDSYLKRITRLYTPVLSEGTAPRGAGVAIPGITDGFTGKAPDMGAMITGVKAPTWGDRSALGARQPDKSK</sequence>
<accession>A0A0F8Y877</accession>
<dbReference type="EMBL" id="LAZR01068078">
    <property type="protein sequence ID" value="KKK50329.1"/>
    <property type="molecule type" value="Genomic_DNA"/>
</dbReference>
<gene>
    <name evidence="1" type="ORF">LCGC14_3126100</name>
</gene>
<protein>
    <submittedName>
        <fullName evidence="1">Uncharacterized protein</fullName>
    </submittedName>
</protein>
<dbReference type="AlphaFoldDB" id="A0A0F8Y877"/>
<name>A0A0F8Y877_9ZZZZ</name>
<organism evidence="1">
    <name type="scientific">marine sediment metagenome</name>
    <dbReference type="NCBI Taxonomy" id="412755"/>
    <lineage>
        <taxon>unclassified sequences</taxon>
        <taxon>metagenomes</taxon>
        <taxon>ecological metagenomes</taxon>
    </lineage>
</organism>
<proteinExistence type="predicted"/>
<reference evidence="1" key="1">
    <citation type="journal article" date="2015" name="Nature">
        <title>Complex archaea that bridge the gap between prokaryotes and eukaryotes.</title>
        <authorList>
            <person name="Spang A."/>
            <person name="Saw J.H."/>
            <person name="Jorgensen S.L."/>
            <person name="Zaremba-Niedzwiedzka K."/>
            <person name="Martijn J."/>
            <person name="Lind A.E."/>
            <person name="van Eijk R."/>
            <person name="Schleper C."/>
            <person name="Guy L."/>
            <person name="Ettema T.J."/>
        </authorList>
    </citation>
    <scope>NUCLEOTIDE SEQUENCE</scope>
</reference>
<feature type="non-terminal residue" evidence="1">
    <location>
        <position position="1"/>
    </location>
</feature>
<comment type="caution">
    <text evidence="1">The sequence shown here is derived from an EMBL/GenBank/DDBJ whole genome shotgun (WGS) entry which is preliminary data.</text>
</comment>